<feature type="transmembrane region" description="Helical" evidence="1">
    <location>
        <begin position="61"/>
        <end position="80"/>
    </location>
</feature>
<dbReference type="AlphaFoldDB" id="A0A6V8P1Y5"/>
<keyword evidence="1" id="KW-0812">Transmembrane</keyword>
<sequence>GRFDLAVIDRVVNWVGDSGLRFASAIGIFDLGVIDGIVNWVGDTMLDNSSRFRLSQTGYTLNYLLFFFAAVALLVLWIQFA</sequence>
<evidence type="ECO:0000256" key="1">
    <source>
        <dbReference type="SAM" id="Phobius"/>
    </source>
</evidence>
<feature type="transmembrane region" description="Helical" evidence="1">
    <location>
        <begin position="20"/>
        <end position="41"/>
    </location>
</feature>
<evidence type="ECO:0000313" key="3">
    <source>
        <dbReference type="Proteomes" id="UP000543224"/>
    </source>
</evidence>
<proteinExistence type="predicted"/>
<keyword evidence="1" id="KW-0472">Membrane</keyword>
<keyword evidence="1" id="KW-1133">Transmembrane helix</keyword>
<dbReference type="EMBL" id="BLRX01000660">
    <property type="protein sequence ID" value="GFP26508.1"/>
    <property type="molecule type" value="Genomic_DNA"/>
</dbReference>
<evidence type="ECO:0008006" key="4">
    <source>
        <dbReference type="Google" id="ProtNLM"/>
    </source>
</evidence>
<dbReference type="Proteomes" id="UP000543224">
    <property type="component" value="Unassembled WGS sequence"/>
</dbReference>
<feature type="non-terminal residue" evidence="2">
    <location>
        <position position="1"/>
    </location>
</feature>
<comment type="caution">
    <text evidence="2">The sequence shown here is derived from an EMBL/GenBank/DDBJ whole genome shotgun (WGS) entry which is preliminary data.</text>
</comment>
<organism evidence="2 3">
    <name type="scientific">Candidatus Hakubella thermalkaliphila</name>
    <dbReference type="NCBI Taxonomy" id="2754717"/>
    <lineage>
        <taxon>Bacteria</taxon>
        <taxon>Bacillati</taxon>
        <taxon>Actinomycetota</taxon>
        <taxon>Actinomycetota incertae sedis</taxon>
        <taxon>Candidatus Hakubellales</taxon>
        <taxon>Candidatus Hakubellaceae</taxon>
        <taxon>Candidatus Hakubella</taxon>
    </lineage>
</organism>
<reference evidence="2 3" key="1">
    <citation type="journal article" date="2020" name="Front. Microbiol.">
        <title>Single-cell genomics of novel Actinobacteria with the Wood-Ljungdahl pathway discovered in a serpentinizing system.</title>
        <authorList>
            <person name="Merino N."/>
            <person name="Kawai M."/>
            <person name="Boyd E.S."/>
            <person name="Colman D.R."/>
            <person name="McGlynn S.E."/>
            <person name="Nealson K.H."/>
            <person name="Kurokawa K."/>
            <person name="Hongoh Y."/>
        </authorList>
    </citation>
    <scope>NUCLEOTIDE SEQUENCE [LARGE SCALE GENOMIC DNA]</scope>
    <source>
        <strain evidence="2 3">S25</strain>
    </source>
</reference>
<accession>A0A6V8P1Y5</accession>
<protein>
    <recommendedName>
        <fullName evidence="4">NADH-quinone oxidoreductase subunit L</fullName>
    </recommendedName>
</protein>
<gene>
    <name evidence="2" type="ORF">HKBW3S25_02003</name>
</gene>
<name>A0A6V8P1Y5_9ACTN</name>
<dbReference type="Gene3D" id="1.20.5.2700">
    <property type="match status" value="1"/>
</dbReference>
<evidence type="ECO:0000313" key="2">
    <source>
        <dbReference type="EMBL" id="GFP26508.1"/>
    </source>
</evidence>